<proteinExistence type="predicted"/>
<evidence type="ECO:0008006" key="3">
    <source>
        <dbReference type="Google" id="ProtNLM"/>
    </source>
</evidence>
<dbReference type="AlphaFoldDB" id="A0A4P9C4V2"/>
<evidence type="ECO:0000313" key="1">
    <source>
        <dbReference type="EMBL" id="QCT70439.1"/>
    </source>
</evidence>
<reference evidence="1 2" key="1">
    <citation type="submission" date="2018-05" db="EMBL/GenBank/DDBJ databases">
        <title>Genome comparison of Eubacterium sp.</title>
        <authorList>
            <person name="Feng Y."/>
            <person name="Sanchez-Andrea I."/>
            <person name="Stams A.J.M."/>
            <person name="De Vos W.M."/>
        </authorList>
    </citation>
    <scope>NUCLEOTIDE SEQUENCE [LARGE SCALE GENOMIC DNA]</scope>
    <source>
        <strain evidence="1 2">YI</strain>
    </source>
</reference>
<protein>
    <recommendedName>
        <fullName evidence="3">TetR/AcrR family transcriptional regulator</fullName>
    </recommendedName>
</protein>
<dbReference type="InterPro" id="IPR036271">
    <property type="entry name" value="Tet_transcr_reg_TetR-rel_C_sf"/>
</dbReference>
<dbReference type="Proteomes" id="UP000218387">
    <property type="component" value="Chromosome"/>
</dbReference>
<dbReference type="SUPFAM" id="SSF48498">
    <property type="entry name" value="Tetracyclin repressor-like, C-terminal domain"/>
    <property type="match status" value="1"/>
</dbReference>
<dbReference type="RefSeq" id="WP_096919853.1">
    <property type="nucleotide sequence ID" value="NZ_CP029487.1"/>
</dbReference>
<gene>
    <name evidence="1" type="ORF">CPZ25_003590</name>
</gene>
<sequence length="195" mass="23128">MSRKQYLFILFPKKKSVPKNLDKEGKVDNTEIFEAACEFYATESLRETQIFNEPGMPAIDKLNYFIQYFFDYTLKHKEFESNYHENSEIRASRIDKVAAKMVENLIPIMEEGIREGTFHCENLQTTARFIVFGMLHTFHDEIPEKNIEAYIQHFVIFIRKILIFLTIKTDWVVLKVNEFTRIQNLCQIIQQGKTI</sequence>
<dbReference type="Gene3D" id="1.10.357.10">
    <property type="entry name" value="Tetracycline Repressor, domain 2"/>
    <property type="match status" value="1"/>
</dbReference>
<keyword evidence="2" id="KW-1185">Reference proteome</keyword>
<organism evidence="1 2">
    <name type="scientific">Eubacterium maltosivorans</name>
    <dbReference type="NCBI Taxonomy" id="2041044"/>
    <lineage>
        <taxon>Bacteria</taxon>
        <taxon>Bacillati</taxon>
        <taxon>Bacillota</taxon>
        <taxon>Clostridia</taxon>
        <taxon>Eubacteriales</taxon>
        <taxon>Eubacteriaceae</taxon>
        <taxon>Eubacterium</taxon>
    </lineage>
</organism>
<dbReference type="KEGG" id="emt:CPZ25_003590"/>
<accession>A0A4P9C4V2</accession>
<dbReference type="EMBL" id="CP029487">
    <property type="protein sequence ID" value="QCT70439.1"/>
    <property type="molecule type" value="Genomic_DNA"/>
</dbReference>
<evidence type="ECO:0000313" key="2">
    <source>
        <dbReference type="Proteomes" id="UP000218387"/>
    </source>
</evidence>
<name>A0A4P9C4V2_EUBML</name>